<reference evidence="9 10" key="1">
    <citation type="journal article" date="2024" name="bioRxiv">
        <title>A reference genome for Trichogramma kaykai: A tiny desert-dwelling parasitoid wasp with competing sex-ratio distorters.</title>
        <authorList>
            <person name="Culotta J."/>
            <person name="Lindsey A.R."/>
        </authorList>
    </citation>
    <scope>NUCLEOTIDE SEQUENCE [LARGE SCALE GENOMIC DNA]</scope>
    <source>
        <strain evidence="9 10">KSX58</strain>
    </source>
</reference>
<evidence type="ECO:0000256" key="5">
    <source>
        <dbReference type="PIRSR" id="PIRSR601519-1"/>
    </source>
</evidence>
<feature type="binding site" evidence="5">
    <location>
        <position position="171"/>
    </location>
    <ligand>
        <name>Fe cation</name>
        <dbReference type="ChEBI" id="CHEBI:24875"/>
        <label>1</label>
    </ligand>
</feature>
<feature type="signal peptide" evidence="7">
    <location>
        <begin position="1"/>
        <end position="33"/>
    </location>
</feature>
<dbReference type="PANTHER" id="PTHR11431">
    <property type="entry name" value="FERRITIN"/>
    <property type="match status" value="1"/>
</dbReference>
<evidence type="ECO:0000256" key="7">
    <source>
        <dbReference type="SAM" id="SignalP"/>
    </source>
</evidence>
<comment type="similarity">
    <text evidence="1 6">Belongs to the ferritin family.</text>
</comment>
<evidence type="ECO:0000313" key="10">
    <source>
        <dbReference type="Proteomes" id="UP001627154"/>
    </source>
</evidence>
<organism evidence="9 10">
    <name type="scientific">Trichogramma kaykai</name>
    <dbReference type="NCBI Taxonomy" id="54128"/>
    <lineage>
        <taxon>Eukaryota</taxon>
        <taxon>Metazoa</taxon>
        <taxon>Ecdysozoa</taxon>
        <taxon>Arthropoda</taxon>
        <taxon>Hexapoda</taxon>
        <taxon>Insecta</taxon>
        <taxon>Pterygota</taxon>
        <taxon>Neoptera</taxon>
        <taxon>Endopterygota</taxon>
        <taxon>Hymenoptera</taxon>
        <taxon>Apocrita</taxon>
        <taxon>Proctotrupomorpha</taxon>
        <taxon>Chalcidoidea</taxon>
        <taxon>Trichogrammatidae</taxon>
        <taxon>Trichogramma</taxon>
    </lineage>
</organism>
<sequence length="243" mass="27796">MAMVSRFSKIKFSFSGLLFFGLLWTHFFMGSTASEYCYSNIDSACHAKSYTISESSDSLDLEDCDAKYGSIDEIQDDFLAYADDQLQTSFEYLLLSAQFNNYDTNRAGFHKLYRKLSDVAWENALAIIRYINSRGGQLSFENITNDGKNKKRSLNFDISELHSLARVLDSESRLANEALRLHTLATDHEDGAAAHFLEDELMRKQSEMIRDLAGYTSDLRKLLRQRDAPLGVYLFDDYLRTSL</sequence>
<dbReference type="InterPro" id="IPR012347">
    <property type="entry name" value="Ferritin-like"/>
</dbReference>
<dbReference type="Gene3D" id="1.20.1260.10">
    <property type="match status" value="1"/>
</dbReference>
<evidence type="ECO:0000313" key="9">
    <source>
        <dbReference type="EMBL" id="KAL3405302.1"/>
    </source>
</evidence>
<dbReference type="Proteomes" id="UP001627154">
    <property type="component" value="Unassembled WGS sequence"/>
</dbReference>
<evidence type="ECO:0000256" key="3">
    <source>
        <dbReference type="ARBA" id="ARBA00022723"/>
    </source>
</evidence>
<dbReference type="InterPro" id="IPR001519">
    <property type="entry name" value="Ferritin"/>
</dbReference>
<feature type="domain" description="Ferritin-like diiron" evidence="8">
    <location>
        <begin position="68"/>
        <end position="223"/>
    </location>
</feature>
<dbReference type="PROSITE" id="PS50905">
    <property type="entry name" value="FERRITIN_LIKE"/>
    <property type="match status" value="1"/>
</dbReference>
<keyword evidence="4 5" id="KW-0408">Iron</keyword>
<keyword evidence="10" id="KW-1185">Reference proteome</keyword>
<comment type="caution">
    <text evidence="9">The sequence shown here is derived from an EMBL/GenBank/DDBJ whole genome shotgun (WGS) entry which is preliminary data.</text>
</comment>
<dbReference type="EMBL" id="JBJJXI010000021">
    <property type="protein sequence ID" value="KAL3405302.1"/>
    <property type="molecule type" value="Genomic_DNA"/>
</dbReference>
<dbReference type="CDD" id="cd01056">
    <property type="entry name" value="Euk_Ferritin"/>
    <property type="match status" value="1"/>
</dbReference>
<dbReference type="InterPro" id="IPR008331">
    <property type="entry name" value="Ferritin_DPS_dom"/>
</dbReference>
<dbReference type="PANTHER" id="PTHR11431:SF51">
    <property type="entry name" value="FERRITIN"/>
    <property type="match status" value="1"/>
</dbReference>
<evidence type="ECO:0000256" key="1">
    <source>
        <dbReference type="ARBA" id="ARBA00007513"/>
    </source>
</evidence>
<comment type="function">
    <text evidence="6">Stores iron in a soluble, non-toxic, readily available form. Important for iron homeostasis. Iron is taken up in the ferrous form and deposited as ferric hydroxides after oxidation.</text>
</comment>
<dbReference type="Pfam" id="PF00210">
    <property type="entry name" value="Ferritin"/>
    <property type="match status" value="1"/>
</dbReference>
<dbReference type="SUPFAM" id="SSF47240">
    <property type="entry name" value="Ferritin-like"/>
    <property type="match status" value="1"/>
</dbReference>
<keyword evidence="3 5" id="KW-0479">Metal-binding</keyword>
<accession>A0ABD2XJD5</accession>
<protein>
    <recommendedName>
        <fullName evidence="6">Ferritin</fullName>
    </recommendedName>
</protein>
<evidence type="ECO:0000259" key="8">
    <source>
        <dbReference type="PROSITE" id="PS50905"/>
    </source>
</evidence>
<evidence type="ECO:0000256" key="4">
    <source>
        <dbReference type="ARBA" id="ARBA00023004"/>
    </source>
</evidence>
<dbReference type="GO" id="GO:0046872">
    <property type="term" value="F:metal ion binding"/>
    <property type="evidence" value="ECO:0007669"/>
    <property type="project" value="UniProtKB-KW"/>
</dbReference>
<feature type="binding site" evidence="5">
    <location>
        <position position="205"/>
    </location>
    <ligand>
        <name>Fe cation</name>
        <dbReference type="ChEBI" id="CHEBI:24875"/>
        <label>1</label>
    </ligand>
</feature>
<evidence type="ECO:0000256" key="2">
    <source>
        <dbReference type="ARBA" id="ARBA00022434"/>
    </source>
</evidence>
<dbReference type="InterPro" id="IPR009040">
    <property type="entry name" value="Ferritin-like_diiron"/>
</dbReference>
<name>A0ABD2XJD5_9HYME</name>
<proteinExistence type="inferred from homology"/>
<dbReference type="InterPro" id="IPR009078">
    <property type="entry name" value="Ferritin-like_SF"/>
</dbReference>
<dbReference type="GO" id="GO:0006879">
    <property type="term" value="P:intracellular iron ion homeostasis"/>
    <property type="evidence" value="ECO:0007669"/>
    <property type="project" value="UniProtKB-KW"/>
</dbReference>
<evidence type="ECO:0000256" key="6">
    <source>
        <dbReference type="RuleBase" id="RU361145"/>
    </source>
</evidence>
<dbReference type="AlphaFoldDB" id="A0ABD2XJD5"/>
<keyword evidence="2 6" id="KW-0409">Iron storage</keyword>
<gene>
    <name evidence="9" type="ORF">TKK_002332</name>
</gene>
<keyword evidence="7" id="KW-0732">Signal</keyword>
<feature type="chain" id="PRO_5044757446" description="Ferritin" evidence="7">
    <location>
        <begin position="34"/>
        <end position="243"/>
    </location>
</feature>